<dbReference type="Pfam" id="PF01250">
    <property type="entry name" value="Ribosomal_S6"/>
    <property type="match status" value="1"/>
</dbReference>
<dbReference type="Proteomes" id="UP000034044">
    <property type="component" value="Unassembled WGS sequence"/>
</dbReference>
<dbReference type="InterPro" id="IPR035980">
    <property type="entry name" value="Ribosomal_bS6_sf"/>
</dbReference>
<dbReference type="InterPro" id="IPR020814">
    <property type="entry name" value="Ribosomal_S6_plastid/chlpt"/>
</dbReference>
<comment type="function">
    <text evidence="3">Binds together with bS18 to 16S ribosomal RNA.</text>
</comment>
<evidence type="ECO:0000256" key="2">
    <source>
        <dbReference type="ARBA" id="ARBA00035294"/>
    </source>
</evidence>
<comment type="similarity">
    <text evidence="1 3">Belongs to the bacterial ribosomal protein bS6 family.</text>
</comment>
<dbReference type="AlphaFoldDB" id="A0A0G0GAF8"/>
<dbReference type="EMBL" id="LBSR01000005">
    <property type="protein sequence ID" value="KKQ23065.1"/>
    <property type="molecule type" value="Genomic_DNA"/>
</dbReference>
<dbReference type="InterPro" id="IPR000529">
    <property type="entry name" value="Ribosomal_bS6"/>
</dbReference>
<dbReference type="GO" id="GO:0019843">
    <property type="term" value="F:rRNA binding"/>
    <property type="evidence" value="ECO:0007669"/>
    <property type="project" value="UniProtKB-UniRule"/>
</dbReference>
<dbReference type="Gene3D" id="3.30.70.60">
    <property type="match status" value="1"/>
</dbReference>
<dbReference type="InterPro" id="IPR014717">
    <property type="entry name" value="Transl_elong_EF1B/ribsomal_bS6"/>
</dbReference>
<protein>
    <recommendedName>
        <fullName evidence="2 3">Small ribosomal subunit protein bS6</fullName>
    </recommendedName>
</protein>
<evidence type="ECO:0000313" key="4">
    <source>
        <dbReference type="EMBL" id="KKQ23065.1"/>
    </source>
</evidence>
<proteinExistence type="inferred from homology"/>
<evidence type="ECO:0000313" key="5">
    <source>
        <dbReference type="Proteomes" id="UP000034044"/>
    </source>
</evidence>
<comment type="caution">
    <text evidence="4">The sequence shown here is derived from an EMBL/GenBank/DDBJ whole genome shotgun (WGS) entry which is preliminary data.</text>
</comment>
<gene>
    <name evidence="3" type="primary">rpsF</name>
    <name evidence="4" type="ORF">US36_C0005G0016</name>
</gene>
<dbReference type="NCBIfam" id="TIGR00166">
    <property type="entry name" value="S6"/>
    <property type="match status" value="1"/>
</dbReference>
<dbReference type="GO" id="GO:0003735">
    <property type="term" value="F:structural constituent of ribosome"/>
    <property type="evidence" value="ECO:0007669"/>
    <property type="project" value="InterPro"/>
</dbReference>
<evidence type="ECO:0000256" key="3">
    <source>
        <dbReference type="HAMAP-Rule" id="MF_00360"/>
    </source>
</evidence>
<accession>A0A0G0GAF8</accession>
<sequence>MEKEPKKYEISFLVRNEDESEEISKILQKHKATILENGGISRIKLAYPIKKENFACFGYFNFSADSGEISKINGVLKLNPKVLRFLFITPPIAKSIPQPIARKAAPFKPIAPKPEAKKEPQAVLTNEALEKKLEEILK</sequence>
<dbReference type="GO" id="GO:0005840">
    <property type="term" value="C:ribosome"/>
    <property type="evidence" value="ECO:0007669"/>
    <property type="project" value="UniProtKB-KW"/>
</dbReference>
<dbReference type="GO" id="GO:1990904">
    <property type="term" value="C:ribonucleoprotein complex"/>
    <property type="evidence" value="ECO:0007669"/>
    <property type="project" value="UniProtKB-KW"/>
</dbReference>
<dbReference type="SUPFAM" id="SSF54995">
    <property type="entry name" value="Ribosomal protein S6"/>
    <property type="match status" value="1"/>
</dbReference>
<evidence type="ECO:0000256" key="1">
    <source>
        <dbReference type="ARBA" id="ARBA00009512"/>
    </source>
</evidence>
<dbReference type="GO" id="GO:0006412">
    <property type="term" value="P:translation"/>
    <property type="evidence" value="ECO:0007669"/>
    <property type="project" value="UniProtKB-UniRule"/>
</dbReference>
<keyword evidence="3" id="KW-0694">RNA-binding</keyword>
<reference evidence="4 5" key="1">
    <citation type="journal article" date="2015" name="Nature">
        <title>rRNA introns, odd ribosomes, and small enigmatic genomes across a large radiation of phyla.</title>
        <authorList>
            <person name="Brown C.T."/>
            <person name="Hug L.A."/>
            <person name="Thomas B.C."/>
            <person name="Sharon I."/>
            <person name="Castelle C.J."/>
            <person name="Singh A."/>
            <person name="Wilkins M.J."/>
            <person name="Williams K.H."/>
            <person name="Banfield J.F."/>
        </authorList>
    </citation>
    <scope>NUCLEOTIDE SEQUENCE [LARGE SCALE GENOMIC DNA]</scope>
</reference>
<name>A0A0G0GAF8_9BACT</name>
<keyword evidence="3" id="KW-0699">rRNA-binding</keyword>
<dbReference type="CDD" id="cd00473">
    <property type="entry name" value="bS6"/>
    <property type="match status" value="1"/>
</dbReference>
<keyword evidence="3" id="KW-0689">Ribosomal protein</keyword>
<dbReference type="HAMAP" id="MF_00360">
    <property type="entry name" value="Ribosomal_bS6"/>
    <property type="match status" value="1"/>
</dbReference>
<keyword evidence="3" id="KW-0687">Ribonucleoprotein</keyword>
<organism evidence="4 5">
    <name type="scientific">Candidatus Wolfebacteria bacterium GW2011_GWC1_37_10</name>
    <dbReference type="NCBI Taxonomy" id="1619010"/>
    <lineage>
        <taxon>Bacteria</taxon>
        <taxon>Candidatus Wolfeibacteriota</taxon>
    </lineage>
</organism>